<organism evidence="2 3">
    <name type="scientific">Eptatretus burgeri</name>
    <name type="common">Inshore hagfish</name>
    <dbReference type="NCBI Taxonomy" id="7764"/>
    <lineage>
        <taxon>Eukaryota</taxon>
        <taxon>Metazoa</taxon>
        <taxon>Chordata</taxon>
        <taxon>Craniata</taxon>
        <taxon>Vertebrata</taxon>
        <taxon>Cyclostomata</taxon>
        <taxon>Myxini</taxon>
        <taxon>Myxiniformes</taxon>
        <taxon>Myxinidae</taxon>
        <taxon>Eptatretinae</taxon>
        <taxon>Eptatretus</taxon>
    </lineage>
</organism>
<dbReference type="GO" id="GO:0007094">
    <property type="term" value="P:mitotic spindle assembly checkpoint signaling"/>
    <property type="evidence" value="ECO:0007669"/>
    <property type="project" value="TreeGrafter"/>
</dbReference>
<dbReference type="OMA" id="FREVQIT"/>
<accession>A0A8C4PWT0</accession>
<feature type="domain" description="RZZ complex subunit KNTC1/ROD C-terminal" evidence="1">
    <location>
        <begin position="5"/>
        <end position="423"/>
    </location>
</feature>
<dbReference type="GO" id="GO:0000070">
    <property type="term" value="P:mitotic sister chromatid segregation"/>
    <property type="evidence" value="ECO:0007669"/>
    <property type="project" value="TreeGrafter"/>
</dbReference>
<dbReference type="InterPro" id="IPR052802">
    <property type="entry name" value="KNTC1"/>
</dbReference>
<dbReference type="Ensembl" id="ENSEBUT00000002558.1">
    <property type="protein sequence ID" value="ENSEBUP00000002209.1"/>
    <property type="gene ID" value="ENSEBUG00000001735.1"/>
</dbReference>
<dbReference type="GO" id="GO:0031267">
    <property type="term" value="F:small GTPase binding"/>
    <property type="evidence" value="ECO:0007669"/>
    <property type="project" value="TreeGrafter"/>
</dbReference>
<dbReference type="Pfam" id="PF10493">
    <property type="entry name" value="Rod_C"/>
    <property type="match status" value="1"/>
</dbReference>
<dbReference type="PANTHER" id="PTHR15688:SF1">
    <property type="entry name" value="KINETOCHORE-ASSOCIATED PROTEIN 1"/>
    <property type="match status" value="1"/>
</dbReference>
<sequence length="504" mass="57319">MRLWVRLARQWMLSLPQGEEHKNAEMSLQKIKTECLRTATESALLQHSLHQPDFVKLIGRPARLLFKLYEHASITERFLQPLGHGYPDIHALATEIAEINETDLDKIKMMMQQTLLTENQQTTFREVQITSQNLLWDIPEENMARLIYLLQALPPDDGAHFLFTVADLTFSDVSVTYCQRARALRCLLYIADSKTIEKVTFKSVEQLWCYLKSCVYLSKLESLNIPYTFKAFQSSPKEGIIKGLWKNHNQEPHAVQLVAQMSVDYAISDANLWAGVLQKLFTFGLLNQLGEVLVKLNSFSCLWQIPNLARMWTAVILTPLMEVLSPTSPEQEKACRQSFLLLLRCPVLADLDILAFGKRFALAGRPSLAVASLLLVPVGADRRKHIQDLLNNCCLETLLSQATEDVREGDFSVLAKQVIKMALEHMVEMGETRIKAAHLPLIKDFVFGQQRIRGLLEHLIENGWETELLRLIAEHLKHSGESVPQGVSPSELLKRFVDKSENTP</sequence>
<dbReference type="GO" id="GO:1990423">
    <property type="term" value="C:RZZ complex"/>
    <property type="evidence" value="ECO:0007669"/>
    <property type="project" value="TreeGrafter"/>
</dbReference>
<protein>
    <recommendedName>
        <fullName evidence="1">RZZ complex subunit KNTC1/ROD C-terminal domain-containing protein</fullName>
    </recommendedName>
</protein>
<dbReference type="GO" id="GO:1903394">
    <property type="term" value="P:protein localization to kinetochore involved in kinetochore assembly"/>
    <property type="evidence" value="ECO:0007669"/>
    <property type="project" value="TreeGrafter"/>
</dbReference>
<proteinExistence type="predicted"/>
<reference evidence="2" key="2">
    <citation type="submission" date="2025-09" db="UniProtKB">
        <authorList>
            <consortium name="Ensembl"/>
        </authorList>
    </citation>
    <scope>IDENTIFICATION</scope>
</reference>
<dbReference type="GO" id="GO:0005828">
    <property type="term" value="C:kinetochore microtubule"/>
    <property type="evidence" value="ECO:0007669"/>
    <property type="project" value="TreeGrafter"/>
</dbReference>
<evidence type="ECO:0000313" key="2">
    <source>
        <dbReference type="Ensembl" id="ENSEBUP00000002209.1"/>
    </source>
</evidence>
<evidence type="ECO:0000313" key="3">
    <source>
        <dbReference type="Proteomes" id="UP000694388"/>
    </source>
</evidence>
<keyword evidence="3" id="KW-1185">Reference proteome</keyword>
<dbReference type="PANTHER" id="PTHR15688">
    <property type="entry name" value="KINETOCHORE-ASSOCIATED PROTEIN 1"/>
    <property type="match status" value="1"/>
</dbReference>
<dbReference type="GO" id="GO:0005737">
    <property type="term" value="C:cytoplasm"/>
    <property type="evidence" value="ECO:0007669"/>
    <property type="project" value="TreeGrafter"/>
</dbReference>
<dbReference type="GeneTree" id="ENSGT00390000007883"/>
<name>A0A8C4PWT0_EPTBU</name>
<evidence type="ECO:0000259" key="1">
    <source>
        <dbReference type="Pfam" id="PF10493"/>
    </source>
</evidence>
<reference evidence="2" key="1">
    <citation type="submission" date="2025-08" db="UniProtKB">
        <authorList>
            <consortium name="Ensembl"/>
        </authorList>
    </citation>
    <scope>IDENTIFICATION</scope>
</reference>
<dbReference type="InterPro" id="IPR019527">
    <property type="entry name" value="RZZ-complex_KNTC1/ROD_C"/>
</dbReference>
<dbReference type="AlphaFoldDB" id="A0A8C4PWT0"/>
<dbReference type="Proteomes" id="UP000694388">
    <property type="component" value="Unplaced"/>
</dbReference>